<comment type="pathway">
    <text evidence="2 7 8">Pyrimidine metabolism; UMP biosynthesis via de novo pathway; UMP from orotate: step 2/2.</text>
</comment>
<evidence type="ECO:0000256" key="5">
    <source>
        <dbReference type="ARBA" id="ARBA00023239"/>
    </source>
</evidence>
<dbReference type="InterPro" id="IPR047596">
    <property type="entry name" value="OMPdecase_bac"/>
</dbReference>
<dbReference type="CDD" id="cd04725">
    <property type="entry name" value="OMP_decarboxylase_like"/>
    <property type="match status" value="1"/>
</dbReference>
<dbReference type="NCBIfam" id="NF001273">
    <property type="entry name" value="PRK00230.1"/>
    <property type="match status" value="1"/>
</dbReference>
<dbReference type="InterPro" id="IPR011060">
    <property type="entry name" value="RibuloseP-bd_barrel"/>
</dbReference>
<protein>
    <recommendedName>
        <fullName evidence="7">Orotidine 5'-phosphate decarboxylase</fullName>
        <ecNumber evidence="7">4.1.1.23</ecNumber>
    </recommendedName>
    <alternativeName>
        <fullName evidence="7">OMP decarboxylase</fullName>
        <shortName evidence="7">OMPDCase</shortName>
        <shortName evidence="7">OMPdecase</shortName>
    </alternativeName>
</protein>
<feature type="binding site" evidence="7">
    <location>
        <begin position="62"/>
        <end position="71"/>
    </location>
    <ligand>
        <name>substrate</name>
    </ligand>
</feature>
<comment type="similarity">
    <text evidence="7">Belongs to the OMP decarboxylase family. Type 1 subfamily.</text>
</comment>
<dbReference type="InterPro" id="IPR018089">
    <property type="entry name" value="OMPdecase_AS"/>
</dbReference>
<evidence type="ECO:0000256" key="6">
    <source>
        <dbReference type="ARBA" id="ARBA00049157"/>
    </source>
</evidence>
<feature type="binding site" evidence="7">
    <location>
        <position position="123"/>
    </location>
    <ligand>
        <name>substrate</name>
    </ligand>
</feature>
<proteinExistence type="inferred from homology"/>
<evidence type="ECO:0000256" key="3">
    <source>
        <dbReference type="ARBA" id="ARBA00022793"/>
    </source>
</evidence>
<dbReference type="HAMAP" id="MF_01200_B">
    <property type="entry name" value="OMPdecase_type1_B"/>
    <property type="match status" value="1"/>
</dbReference>
<dbReference type="InterPro" id="IPR014732">
    <property type="entry name" value="OMPdecase"/>
</dbReference>
<evidence type="ECO:0000256" key="2">
    <source>
        <dbReference type="ARBA" id="ARBA00004861"/>
    </source>
</evidence>
<reference evidence="10 11" key="1">
    <citation type="submission" date="2020-07" db="EMBL/GenBank/DDBJ databases">
        <title>Facklamia lactis sp. nov., isolated from raw milk.</title>
        <authorList>
            <person name="Doll E.V."/>
            <person name="Huptas C."/>
            <person name="Staib L."/>
            <person name="Wenning M."/>
            <person name="Scherer S."/>
        </authorList>
    </citation>
    <scope>NUCLEOTIDE SEQUENCE [LARGE SCALE GENOMIC DNA]</scope>
    <source>
        <strain evidence="10 11">DSM 111018</strain>
    </source>
</reference>
<sequence length="245" mass="27276">MLDKHQPIIALDFASVQDAKDFLTKMPKHQPLNLKIGMELYYLSGSEFVKSLVDQGHKIFLDLKLHDIPNTVERSMRILAQLGIAMVNVHAAGGQEMMTAAKEGLLSANIQSQPLLIAVTQLTSTSHEQLITEQLISSSMEDCVQHYARLALQAGLDGVVCSPQEAHLIKEVTHSHFLTVTPGIRSQHVPHTDDQKRTLDIASAIRNKCDFLVIGRPITRSNDPEQVYQQAVKMILQTRKEIDNA</sequence>
<feature type="binding site" evidence="7">
    <location>
        <position position="195"/>
    </location>
    <ligand>
        <name>substrate</name>
    </ligand>
</feature>
<evidence type="ECO:0000256" key="4">
    <source>
        <dbReference type="ARBA" id="ARBA00022975"/>
    </source>
</evidence>
<comment type="caution">
    <text evidence="10">The sequence shown here is derived from an EMBL/GenBank/DDBJ whole genome shotgun (WGS) entry which is preliminary data.</text>
</comment>
<dbReference type="SUPFAM" id="SSF51366">
    <property type="entry name" value="Ribulose-phoshate binding barrel"/>
    <property type="match status" value="1"/>
</dbReference>
<gene>
    <name evidence="7 10" type="primary">pyrF</name>
    <name evidence="10" type="ORF">HZY91_05705</name>
</gene>
<evidence type="ECO:0000313" key="10">
    <source>
        <dbReference type="EMBL" id="MBG9986386.1"/>
    </source>
</evidence>
<dbReference type="EC" id="4.1.1.23" evidence="7"/>
<keyword evidence="4 7" id="KW-0665">Pyrimidine biosynthesis</keyword>
<dbReference type="RefSeq" id="WP_197115309.1">
    <property type="nucleotide sequence ID" value="NZ_JACBXQ010000003.1"/>
</dbReference>
<dbReference type="InterPro" id="IPR001754">
    <property type="entry name" value="OMPdeCOase_dom"/>
</dbReference>
<keyword evidence="5 7" id="KW-0456">Lyase</keyword>
<dbReference type="SMART" id="SM00934">
    <property type="entry name" value="OMPdecase"/>
    <property type="match status" value="1"/>
</dbReference>
<evidence type="ECO:0000313" key="11">
    <source>
        <dbReference type="Proteomes" id="UP000721415"/>
    </source>
</evidence>
<evidence type="ECO:0000259" key="9">
    <source>
        <dbReference type="SMART" id="SM00934"/>
    </source>
</evidence>
<keyword evidence="11" id="KW-1185">Reference proteome</keyword>
<dbReference type="GO" id="GO:0004590">
    <property type="term" value="F:orotidine-5'-phosphate decarboxylase activity"/>
    <property type="evidence" value="ECO:0007669"/>
    <property type="project" value="UniProtKB-EC"/>
</dbReference>
<accession>A0ABS0LSR8</accession>
<dbReference type="EMBL" id="JACBXQ010000003">
    <property type="protein sequence ID" value="MBG9986386.1"/>
    <property type="molecule type" value="Genomic_DNA"/>
</dbReference>
<dbReference type="Pfam" id="PF00215">
    <property type="entry name" value="OMPdecase"/>
    <property type="match status" value="1"/>
</dbReference>
<comment type="catalytic activity">
    <reaction evidence="6 7 8">
        <text>orotidine 5'-phosphate + H(+) = UMP + CO2</text>
        <dbReference type="Rhea" id="RHEA:11596"/>
        <dbReference type="ChEBI" id="CHEBI:15378"/>
        <dbReference type="ChEBI" id="CHEBI:16526"/>
        <dbReference type="ChEBI" id="CHEBI:57538"/>
        <dbReference type="ChEBI" id="CHEBI:57865"/>
        <dbReference type="EC" id="4.1.1.23"/>
    </reaction>
</comment>
<dbReference type="PROSITE" id="PS00156">
    <property type="entry name" value="OMPDECASE"/>
    <property type="match status" value="1"/>
</dbReference>
<dbReference type="Proteomes" id="UP000721415">
    <property type="component" value="Unassembled WGS sequence"/>
</dbReference>
<dbReference type="Gene3D" id="3.20.20.70">
    <property type="entry name" value="Aldolase class I"/>
    <property type="match status" value="1"/>
</dbReference>
<evidence type="ECO:0000256" key="1">
    <source>
        <dbReference type="ARBA" id="ARBA00002356"/>
    </source>
</evidence>
<evidence type="ECO:0000256" key="8">
    <source>
        <dbReference type="RuleBase" id="RU000512"/>
    </source>
</evidence>
<organism evidence="10 11">
    <name type="scientific">Facklamia lactis</name>
    <dbReference type="NCBI Taxonomy" id="2749967"/>
    <lineage>
        <taxon>Bacteria</taxon>
        <taxon>Bacillati</taxon>
        <taxon>Bacillota</taxon>
        <taxon>Bacilli</taxon>
        <taxon>Lactobacillales</taxon>
        <taxon>Aerococcaceae</taxon>
        <taxon>Facklamia</taxon>
    </lineage>
</organism>
<dbReference type="PANTHER" id="PTHR32119">
    <property type="entry name" value="OROTIDINE 5'-PHOSPHATE DECARBOXYLASE"/>
    <property type="match status" value="1"/>
</dbReference>
<name>A0ABS0LSR8_9LACT</name>
<feature type="binding site" evidence="7">
    <location>
        <position position="185"/>
    </location>
    <ligand>
        <name>substrate</name>
    </ligand>
</feature>
<feature type="domain" description="Orotidine 5'-phosphate decarboxylase" evidence="9">
    <location>
        <begin position="6"/>
        <end position="231"/>
    </location>
</feature>
<feature type="binding site" evidence="7">
    <location>
        <position position="215"/>
    </location>
    <ligand>
        <name>substrate</name>
    </ligand>
</feature>
<evidence type="ECO:0000256" key="7">
    <source>
        <dbReference type="HAMAP-Rule" id="MF_01200"/>
    </source>
</evidence>
<feature type="binding site" evidence="7">
    <location>
        <position position="35"/>
    </location>
    <ligand>
        <name>substrate</name>
    </ligand>
</feature>
<comment type="function">
    <text evidence="1 7">Catalyzes the decarboxylation of orotidine 5'-monophosphate (OMP) to uridine 5'-monophosphate (UMP).</text>
</comment>
<keyword evidence="3 7" id="KW-0210">Decarboxylase</keyword>
<feature type="binding site" evidence="7">
    <location>
        <position position="12"/>
    </location>
    <ligand>
        <name>substrate</name>
    </ligand>
</feature>
<dbReference type="PANTHER" id="PTHR32119:SF2">
    <property type="entry name" value="OROTIDINE 5'-PHOSPHATE DECARBOXYLASE"/>
    <property type="match status" value="1"/>
</dbReference>
<feature type="active site" description="Proton donor" evidence="7">
    <location>
        <position position="64"/>
    </location>
</feature>
<comment type="subunit">
    <text evidence="7">Homodimer.</text>
</comment>
<dbReference type="InterPro" id="IPR013785">
    <property type="entry name" value="Aldolase_TIM"/>
</dbReference>
<dbReference type="NCBIfam" id="TIGR01740">
    <property type="entry name" value="pyrF"/>
    <property type="match status" value="1"/>
</dbReference>
<feature type="binding site" evidence="7">
    <location>
        <position position="216"/>
    </location>
    <ligand>
        <name>substrate</name>
    </ligand>
</feature>